<proteinExistence type="predicted"/>
<sequence length="379" mass="43316">MDKVKIVHCADLHFDTPFSDLDTKLSKIRQDELRDTFSKIIHLCKVKNAEILLIAGDVFDNSSVKKITLQFLKEKFMEIPEVRIFIVAGNHDPLNNRSFYNMIDWPSNVHIFSNQFESVVIEELNTVVIGASFKESYEKKSLLRDYNSDNSFQKYIKLMILHGDVSQVEDGNEYNPITETEIARTSVDYLALGHKHAFSGIKRSGNTFYAYCGCPEGRGYDELGEKGVIIGEVYRENVQLEFVPTNKRNYKELQVDVSGIISKEGIVKRVLSEVDSNSINDIYRILLKGEIDEDFVVDINSLQNSLERYFFSVKVKDDTTIKVDVNKLSKEYSIKGLFSAKMLEKINTAANEEEKEKLIRAFKIGLQSLSKEEVNLGDN</sequence>
<keyword evidence="2" id="KW-1185">Reference proteome</keyword>
<organism evidence="1 2">
    <name type="scientific">Inconstantimicrobium mannanitabidum</name>
    <dbReference type="NCBI Taxonomy" id="1604901"/>
    <lineage>
        <taxon>Bacteria</taxon>
        <taxon>Bacillati</taxon>
        <taxon>Bacillota</taxon>
        <taxon>Clostridia</taxon>
        <taxon>Eubacteriales</taxon>
        <taxon>Clostridiaceae</taxon>
        <taxon>Inconstantimicrobium</taxon>
    </lineage>
</organism>
<dbReference type="EMBL" id="BROD01000001">
    <property type="protein sequence ID" value="GKX65074.1"/>
    <property type="molecule type" value="Genomic_DNA"/>
</dbReference>
<reference evidence="1" key="1">
    <citation type="journal article" date="2025" name="Int. J. Syst. Evol. Microbiol.">
        <title>Inconstantimicrobium mannanitabidum sp. nov., a novel member of the family Clostridiaceae isolated from anoxic soil under the treatment of reductive soil disinfestation.</title>
        <authorList>
            <person name="Ueki A."/>
            <person name="Tonouchi A."/>
            <person name="Honma S."/>
            <person name="Kaku N."/>
            <person name="Ueki K."/>
        </authorList>
    </citation>
    <scope>NUCLEOTIDE SEQUENCE</scope>
    <source>
        <strain evidence="1">TW13</strain>
    </source>
</reference>
<gene>
    <name evidence="1" type="primary">sbcD-1</name>
    <name evidence="1" type="ORF">rsdtw13_03320</name>
</gene>
<dbReference type="Proteomes" id="UP001058074">
    <property type="component" value="Unassembled WGS sequence"/>
</dbReference>
<comment type="caution">
    <text evidence="1">The sequence shown here is derived from an EMBL/GenBank/DDBJ whole genome shotgun (WGS) entry which is preliminary data.</text>
</comment>
<protein>
    <submittedName>
        <fullName evidence="1">Nuclease SbcCD subunit D</fullName>
    </submittedName>
</protein>
<evidence type="ECO:0000313" key="2">
    <source>
        <dbReference type="Proteomes" id="UP001058074"/>
    </source>
</evidence>
<accession>A0ACB5R7S9</accession>
<evidence type="ECO:0000313" key="1">
    <source>
        <dbReference type="EMBL" id="GKX65074.1"/>
    </source>
</evidence>
<name>A0ACB5R7S9_9CLOT</name>